<comment type="caution">
    <text evidence="3">The sequence shown here is derived from an EMBL/GenBank/DDBJ whole genome shotgun (WGS) entry which is preliminary data.</text>
</comment>
<dbReference type="InterPro" id="IPR050725">
    <property type="entry name" value="CysQ/Inositol_MonoPase"/>
</dbReference>
<dbReference type="GO" id="GO:0005886">
    <property type="term" value="C:plasma membrane"/>
    <property type="evidence" value="ECO:0007669"/>
    <property type="project" value="UniProtKB-SubCell"/>
</dbReference>
<comment type="function">
    <text evidence="1">Converts adenosine-3',5'-bisphosphate (PAP) to AMP.</text>
</comment>
<dbReference type="InterPro" id="IPR006240">
    <property type="entry name" value="CysQ"/>
</dbReference>
<name>A0A2T5P987_9PSED</name>
<dbReference type="CDD" id="cd01638">
    <property type="entry name" value="CysQ"/>
    <property type="match status" value="1"/>
</dbReference>
<dbReference type="Gene3D" id="3.40.190.80">
    <property type="match status" value="1"/>
</dbReference>
<dbReference type="PRINTS" id="PR00377">
    <property type="entry name" value="IMPHPHTASES"/>
</dbReference>
<evidence type="ECO:0000256" key="2">
    <source>
        <dbReference type="PIRSR" id="PIRSR600760-2"/>
    </source>
</evidence>
<keyword evidence="1 2" id="KW-0460">Magnesium</keyword>
<keyword evidence="1 2" id="KW-0479">Metal-binding</keyword>
<feature type="binding site" evidence="1">
    <location>
        <position position="86"/>
    </location>
    <ligand>
        <name>Mg(2+)</name>
        <dbReference type="ChEBI" id="CHEBI:18420"/>
        <label>1</label>
    </ligand>
</feature>
<dbReference type="EC" id="3.1.3.7" evidence="1"/>
<evidence type="ECO:0000313" key="3">
    <source>
        <dbReference type="EMBL" id="PTU74287.1"/>
    </source>
</evidence>
<dbReference type="GO" id="GO:0050427">
    <property type="term" value="P:3'-phosphoadenosine 5'-phosphosulfate metabolic process"/>
    <property type="evidence" value="ECO:0007669"/>
    <property type="project" value="TreeGrafter"/>
</dbReference>
<feature type="binding site" evidence="2">
    <location>
        <position position="216"/>
    </location>
    <ligand>
        <name>Mg(2+)</name>
        <dbReference type="ChEBI" id="CHEBI:18420"/>
        <label>1</label>
        <note>catalytic</note>
    </ligand>
</feature>
<dbReference type="EMBL" id="QASN01000017">
    <property type="protein sequence ID" value="PTU74287.1"/>
    <property type="molecule type" value="Genomic_DNA"/>
</dbReference>
<comment type="cofactor">
    <cofactor evidence="1 2">
        <name>Mg(2+)</name>
        <dbReference type="ChEBI" id="CHEBI:18420"/>
    </cofactor>
</comment>
<sequence>MNTPLLNEVIELVRVAGAAILPYWRQGVAVREKQDASPVTAADMAAHEVLARGLSALDPQIPVLSEEDAEIRLGERSGWQRWWLVDPLDGTKEFIADSEEFTVNVALIEQGRVIFGVVGVPARDLCFYGGAGLGAWRSAGSGEATRLVVREAPPAALTVVASRRHSSPAQERLLAQLAGRFGDLQLASVGSSLKFCLLAEGAADFYPRLAPTSQWDTAAAQGVLEGAGGVVLDLQGAPLRYEARESYLNPSFMALPAAADWRAELLQLARELA</sequence>
<feature type="binding site" evidence="1">
    <location>
        <position position="86"/>
    </location>
    <ligand>
        <name>Mg(2+)</name>
        <dbReference type="ChEBI" id="CHEBI:18420"/>
        <label>2</label>
    </ligand>
</feature>
<proteinExistence type="inferred from homology"/>
<dbReference type="PANTHER" id="PTHR43028">
    <property type="entry name" value="3'(2'),5'-BISPHOSPHATE NUCLEOTIDASE 1"/>
    <property type="match status" value="1"/>
</dbReference>
<feature type="binding site" evidence="2">
    <location>
        <position position="86"/>
    </location>
    <ligand>
        <name>Mg(2+)</name>
        <dbReference type="ChEBI" id="CHEBI:18420"/>
        <label>1</label>
        <note>catalytic</note>
    </ligand>
</feature>
<dbReference type="GO" id="GO:0008441">
    <property type="term" value="F:3'(2'),5'-bisphosphate nucleotidase activity"/>
    <property type="evidence" value="ECO:0007669"/>
    <property type="project" value="UniProtKB-UniRule"/>
</dbReference>
<comment type="catalytic activity">
    <reaction evidence="1">
        <text>adenosine 3',5'-bisphosphate + H2O = AMP + phosphate</text>
        <dbReference type="Rhea" id="RHEA:10040"/>
        <dbReference type="ChEBI" id="CHEBI:15377"/>
        <dbReference type="ChEBI" id="CHEBI:43474"/>
        <dbReference type="ChEBI" id="CHEBI:58343"/>
        <dbReference type="ChEBI" id="CHEBI:456215"/>
        <dbReference type="EC" id="3.1.3.7"/>
    </reaction>
</comment>
<dbReference type="FunFam" id="3.40.190.80:FF:000005">
    <property type="entry name" value="3'(2'),5'-bisphosphate nucleotidase CysQ"/>
    <property type="match status" value="1"/>
</dbReference>
<dbReference type="RefSeq" id="WP_108106986.1">
    <property type="nucleotide sequence ID" value="NZ_QASN01000017.1"/>
</dbReference>
<feature type="binding site" evidence="2">
    <location>
        <position position="88"/>
    </location>
    <ligand>
        <name>Mg(2+)</name>
        <dbReference type="ChEBI" id="CHEBI:18420"/>
        <label>1</label>
        <note>catalytic</note>
    </ligand>
</feature>
<dbReference type="InterPro" id="IPR000760">
    <property type="entry name" value="Inositol_monophosphatase-like"/>
</dbReference>
<feature type="binding site" evidence="1">
    <location>
        <position position="66"/>
    </location>
    <ligand>
        <name>substrate</name>
    </ligand>
</feature>
<dbReference type="HAMAP" id="MF_02095">
    <property type="entry name" value="CysQ"/>
    <property type="match status" value="1"/>
</dbReference>
<feature type="binding site" evidence="1">
    <location>
        <begin position="88"/>
        <end position="91"/>
    </location>
    <ligand>
        <name>substrate</name>
    </ligand>
</feature>
<evidence type="ECO:0000256" key="1">
    <source>
        <dbReference type="HAMAP-Rule" id="MF_02095"/>
    </source>
</evidence>
<dbReference type="SUPFAM" id="SSF56655">
    <property type="entry name" value="Carbohydrate phosphatase"/>
    <property type="match status" value="1"/>
</dbReference>
<keyword evidence="1" id="KW-0378">Hydrolase</keyword>
<keyword evidence="1" id="KW-0997">Cell inner membrane</keyword>
<dbReference type="AlphaFoldDB" id="A0A2T5P987"/>
<reference evidence="3 4" key="1">
    <citation type="submission" date="2018-04" db="EMBL/GenBank/DDBJ databases">
        <title>Pseudomonas sp. nov., isolated from mangrove soil.</title>
        <authorList>
            <person name="Chen C."/>
        </authorList>
    </citation>
    <scope>NUCLEOTIDE SEQUENCE [LARGE SCALE GENOMIC DNA]</scope>
    <source>
        <strain evidence="3 4">TC-11</strain>
    </source>
</reference>
<accession>A0A2T5P987</accession>
<comment type="similarity">
    <text evidence="1">Belongs to the inositol monophosphatase superfamily. CysQ family.</text>
</comment>
<feature type="binding site" evidence="2">
    <location>
        <position position="89"/>
    </location>
    <ligand>
        <name>Mg(2+)</name>
        <dbReference type="ChEBI" id="CHEBI:18420"/>
        <label>1</label>
        <note>catalytic</note>
    </ligand>
</feature>
<feature type="binding site" evidence="1">
    <location>
        <position position="216"/>
    </location>
    <ligand>
        <name>substrate</name>
    </ligand>
</feature>
<dbReference type="Proteomes" id="UP000244064">
    <property type="component" value="Unassembled WGS sequence"/>
</dbReference>
<organism evidence="3 4">
    <name type="scientific">Pseudomonas mangrovi</name>
    <dbReference type="NCBI Taxonomy" id="2161748"/>
    <lineage>
        <taxon>Bacteria</taxon>
        <taxon>Pseudomonadati</taxon>
        <taxon>Pseudomonadota</taxon>
        <taxon>Gammaproteobacteria</taxon>
        <taxon>Pseudomonadales</taxon>
        <taxon>Pseudomonadaceae</taxon>
        <taxon>Pseudomonas</taxon>
    </lineage>
</organism>
<feature type="binding site" evidence="1">
    <location>
        <position position="88"/>
    </location>
    <ligand>
        <name>Mg(2+)</name>
        <dbReference type="ChEBI" id="CHEBI:18420"/>
        <label>1</label>
    </ligand>
</feature>
<dbReference type="OrthoDB" id="9785695at2"/>
<dbReference type="GO" id="GO:0000287">
    <property type="term" value="F:magnesium ion binding"/>
    <property type="evidence" value="ECO:0007669"/>
    <property type="project" value="UniProtKB-UniRule"/>
</dbReference>
<keyword evidence="1" id="KW-0472">Membrane</keyword>
<dbReference type="PANTHER" id="PTHR43028:SF5">
    <property type="entry name" value="3'(2'),5'-BISPHOSPHATE NUCLEOTIDASE 1"/>
    <property type="match status" value="1"/>
</dbReference>
<comment type="subcellular location">
    <subcellularLocation>
        <location evidence="1">Cell inner membrane</location>
        <topology evidence="1">Peripheral membrane protein</topology>
        <orientation evidence="1">Cytoplasmic side</orientation>
    </subcellularLocation>
</comment>
<protein>
    <recommendedName>
        <fullName evidence="1">3'(2'),5'-bisphosphate nucleotidase CysQ</fullName>
        <ecNumber evidence="1">3.1.3.7</ecNumber>
    </recommendedName>
    <alternativeName>
        <fullName evidence="1">3'(2'),5-bisphosphonucleoside 3'(2')-phosphohydrolase</fullName>
    </alternativeName>
    <alternativeName>
        <fullName evidence="1">3'-phosphoadenosine 5'-phosphate phosphatase</fullName>
        <shortName evidence="1">PAP phosphatase</shortName>
    </alternativeName>
</protein>
<keyword evidence="1" id="KW-1003">Cell membrane</keyword>
<keyword evidence="4" id="KW-1185">Reference proteome</keyword>
<feature type="binding site" evidence="2">
    <location>
        <position position="66"/>
    </location>
    <ligand>
        <name>Mg(2+)</name>
        <dbReference type="ChEBI" id="CHEBI:18420"/>
        <label>1</label>
        <note>catalytic</note>
    </ligand>
</feature>
<dbReference type="GO" id="GO:0000103">
    <property type="term" value="P:sulfate assimilation"/>
    <property type="evidence" value="ECO:0007669"/>
    <property type="project" value="TreeGrafter"/>
</dbReference>
<dbReference type="NCBIfam" id="TIGR01331">
    <property type="entry name" value="bisphos_cysQ"/>
    <property type="match status" value="1"/>
</dbReference>
<feature type="binding site" evidence="1">
    <location>
        <position position="66"/>
    </location>
    <ligand>
        <name>Mg(2+)</name>
        <dbReference type="ChEBI" id="CHEBI:18420"/>
        <label>1</label>
    </ligand>
</feature>
<gene>
    <name evidence="1 3" type="primary">cysQ</name>
    <name evidence="3" type="ORF">DBO85_09305</name>
</gene>
<feature type="binding site" evidence="1">
    <location>
        <position position="216"/>
    </location>
    <ligand>
        <name>Mg(2+)</name>
        <dbReference type="ChEBI" id="CHEBI:18420"/>
        <label>2</label>
    </ligand>
</feature>
<dbReference type="Gene3D" id="3.30.540.10">
    <property type="entry name" value="Fructose-1,6-Bisphosphatase, subunit A, domain 1"/>
    <property type="match status" value="1"/>
</dbReference>
<evidence type="ECO:0000313" key="4">
    <source>
        <dbReference type="Proteomes" id="UP000244064"/>
    </source>
</evidence>
<dbReference type="Pfam" id="PF00459">
    <property type="entry name" value="Inositol_P"/>
    <property type="match status" value="1"/>
</dbReference>
<feature type="binding site" evidence="1">
    <location>
        <position position="89"/>
    </location>
    <ligand>
        <name>Mg(2+)</name>
        <dbReference type="ChEBI" id="CHEBI:18420"/>
        <label>2</label>
    </ligand>
</feature>